<dbReference type="EMBL" id="WJBD01000006">
    <property type="protein sequence ID" value="MBC3887962.1"/>
    <property type="molecule type" value="Genomic_DNA"/>
</dbReference>
<proteinExistence type="predicted"/>
<gene>
    <name evidence="1" type="ORF">GH810_06520</name>
</gene>
<name>A0A923KS44_9FIRM</name>
<reference evidence="1" key="1">
    <citation type="submission" date="2019-10" db="EMBL/GenBank/DDBJ databases">
        <authorList>
            <person name="Ross D.E."/>
            <person name="Gulliver D."/>
        </authorList>
    </citation>
    <scope>NUCLEOTIDE SEQUENCE</scope>
    <source>
        <strain evidence="1">DER-2019</strain>
    </source>
</reference>
<keyword evidence="2" id="KW-1185">Reference proteome</keyword>
<evidence type="ECO:0000313" key="1">
    <source>
        <dbReference type="EMBL" id="MBC3887962.1"/>
    </source>
</evidence>
<organism evidence="1 2">
    <name type="scientific">Acetobacterium paludosum</name>
    <dbReference type="NCBI Taxonomy" id="52693"/>
    <lineage>
        <taxon>Bacteria</taxon>
        <taxon>Bacillati</taxon>
        <taxon>Bacillota</taxon>
        <taxon>Clostridia</taxon>
        <taxon>Eubacteriales</taxon>
        <taxon>Eubacteriaceae</taxon>
        <taxon>Acetobacterium</taxon>
    </lineage>
</organism>
<dbReference type="Proteomes" id="UP000616595">
    <property type="component" value="Unassembled WGS sequence"/>
</dbReference>
<dbReference type="Gene3D" id="3.40.50.360">
    <property type="match status" value="1"/>
</dbReference>
<dbReference type="RefSeq" id="WP_148566186.1">
    <property type="nucleotide sequence ID" value="NZ_RXYA01000003.1"/>
</dbReference>
<evidence type="ECO:0008006" key="3">
    <source>
        <dbReference type="Google" id="ProtNLM"/>
    </source>
</evidence>
<dbReference type="InterPro" id="IPR029039">
    <property type="entry name" value="Flavoprotein-like_sf"/>
</dbReference>
<comment type="caution">
    <text evidence="1">The sequence shown here is derived from an EMBL/GenBank/DDBJ whole genome shotgun (WGS) entry which is preliminary data.</text>
</comment>
<accession>A0A923KS44</accession>
<evidence type="ECO:0000313" key="2">
    <source>
        <dbReference type="Proteomes" id="UP000616595"/>
    </source>
</evidence>
<protein>
    <recommendedName>
        <fullName evidence="3">NADPH-dependent FMN reductase-like domain-containing protein</fullName>
    </recommendedName>
</protein>
<dbReference type="SUPFAM" id="SSF52218">
    <property type="entry name" value="Flavoproteins"/>
    <property type="match status" value="1"/>
</dbReference>
<reference evidence="1" key="2">
    <citation type="submission" date="2020-10" db="EMBL/GenBank/DDBJ databases">
        <title>Comparative genomics of the Acetobacterium genus.</title>
        <authorList>
            <person name="Marshall C."/>
            <person name="May H."/>
            <person name="Norman S."/>
        </authorList>
    </citation>
    <scope>NUCLEOTIDE SEQUENCE</scope>
    <source>
        <strain evidence="1">DER-2019</strain>
    </source>
</reference>
<sequence length="217" mass="24053">MKKAVVINLSPKKNGTSVMLGNLCLGFLNEREHQGAIVHLYPHLKDLQQVLSAIEGADTVIMVGPCYINTYPADTVYLLEEIIKHKTILHGQNLYGIIQGGMPYVHTHESGLKMLKLFAKEGNVNYKGGFVIGLGAMLNGQPLDKLPNGKKANRFFNEFLNHVANGENSTAALYRNAQLKLPGIVYWGMANRMNKMIDKGLKEKGIDVTQPSPYFKN</sequence>
<dbReference type="OrthoDB" id="9790975at2"/>
<dbReference type="AlphaFoldDB" id="A0A923KS44"/>